<dbReference type="OrthoDB" id="9970333at2759"/>
<evidence type="ECO:0000256" key="1">
    <source>
        <dbReference type="SAM" id="MobiDB-lite"/>
    </source>
</evidence>
<protein>
    <submittedName>
        <fullName evidence="2">Uncharacterized protein</fullName>
    </submittedName>
</protein>
<sequence>MRTRSSTKSTYSHLDGEDFQTRDDIKSALEQFSKGQSPAFWSRGIHDLPNRKSGQKLESLADSEANKRRAVITY</sequence>
<organism evidence="2 3">
    <name type="scientific">Ancylostoma duodenale</name>
    <dbReference type="NCBI Taxonomy" id="51022"/>
    <lineage>
        <taxon>Eukaryota</taxon>
        <taxon>Metazoa</taxon>
        <taxon>Ecdysozoa</taxon>
        <taxon>Nematoda</taxon>
        <taxon>Chromadorea</taxon>
        <taxon>Rhabditida</taxon>
        <taxon>Rhabditina</taxon>
        <taxon>Rhabditomorpha</taxon>
        <taxon>Strongyloidea</taxon>
        <taxon>Ancylostomatidae</taxon>
        <taxon>Ancylostomatinae</taxon>
        <taxon>Ancylostoma</taxon>
    </lineage>
</organism>
<keyword evidence="3" id="KW-1185">Reference proteome</keyword>
<dbReference type="Proteomes" id="UP000054047">
    <property type="component" value="Unassembled WGS sequence"/>
</dbReference>
<evidence type="ECO:0000313" key="3">
    <source>
        <dbReference type="Proteomes" id="UP000054047"/>
    </source>
</evidence>
<feature type="compositionally biased region" description="Polar residues" evidence="1">
    <location>
        <begin position="1"/>
        <end position="12"/>
    </location>
</feature>
<gene>
    <name evidence="2" type="ORF">ANCDUO_09315</name>
</gene>
<feature type="region of interest" description="Disordered" evidence="1">
    <location>
        <begin position="40"/>
        <end position="62"/>
    </location>
</feature>
<name>A0A0C2DDD1_9BILA</name>
<dbReference type="AlphaFoldDB" id="A0A0C2DDD1"/>
<proteinExistence type="predicted"/>
<evidence type="ECO:0000313" key="2">
    <source>
        <dbReference type="EMBL" id="KIH60437.1"/>
    </source>
</evidence>
<reference evidence="2 3" key="1">
    <citation type="submission" date="2013-12" db="EMBL/GenBank/DDBJ databases">
        <title>Draft genome of the parsitic nematode Ancylostoma duodenale.</title>
        <authorList>
            <person name="Mitreva M."/>
        </authorList>
    </citation>
    <scope>NUCLEOTIDE SEQUENCE [LARGE SCALE GENOMIC DNA]</scope>
    <source>
        <strain evidence="2 3">Zhejiang</strain>
    </source>
</reference>
<accession>A0A0C2DDD1</accession>
<feature type="region of interest" description="Disordered" evidence="1">
    <location>
        <begin position="1"/>
        <end position="20"/>
    </location>
</feature>
<dbReference type="EMBL" id="KN730963">
    <property type="protein sequence ID" value="KIH60437.1"/>
    <property type="molecule type" value="Genomic_DNA"/>
</dbReference>